<proteinExistence type="predicted"/>
<dbReference type="HOGENOM" id="CLU_1834605_0_0_1"/>
<gene>
    <name evidence="2" type="ORF">HCDG_02654</name>
</gene>
<feature type="region of interest" description="Disordered" evidence="1">
    <location>
        <begin position="1"/>
        <end position="33"/>
    </location>
</feature>
<dbReference type="OrthoDB" id="4182290at2759"/>
<dbReference type="EMBL" id="GG692421">
    <property type="protein sequence ID" value="EER42756.1"/>
    <property type="molecule type" value="Genomic_DNA"/>
</dbReference>
<dbReference type="OMA" id="QAHKIKE"/>
<sequence length="140" mass="15127">MSTQTTQAHKIKESETSSEDSRGGSVSSSATDATETLIILDQEAIMTKRIQQQSSVESLENISLSSTGSTRPTSPVQATYTWELTAHRAVHCEKSTAGEAIHIILSSNPLNLQPSRPIRLQFKKRTMQPTGAAGQENSGK</sequence>
<dbReference type="AlphaFoldDB" id="C6H8X3"/>
<evidence type="ECO:0000256" key="1">
    <source>
        <dbReference type="SAM" id="MobiDB-lite"/>
    </source>
</evidence>
<feature type="compositionally biased region" description="Basic and acidic residues" evidence="1">
    <location>
        <begin position="10"/>
        <end position="22"/>
    </location>
</feature>
<evidence type="ECO:0000313" key="2">
    <source>
        <dbReference type="EMBL" id="EER42756.1"/>
    </source>
</evidence>
<dbReference type="VEuPathDB" id="FungiDB:HCDG_02654"/>
<organism evidence="2 3">
    <name type="scientific">Ajellomyces capsulatus (strain H143)</name>
    <name type="common">Darling's disease fungus</name>
    <name type="synonym">Histoplasma capsulatum</name>
    <dbReference type="NCBI Taxonomy" id="544712"/>
    <lineage>
        <taxon>Eukaryota</taxon>
        <taxon>Fungi</taxon>
        <taxon>Dikarya</taxon>
        <taxon>Ascomycota</taxon>
        <taxon>Pezizomycotina</taxon>
        <taxon>Eurotiomycetes</taxon>
        <taxon>Eurotiomycetidae</taxon>
        <taxon>Onygenales</taxon>
        <taxon>Ajellomycetaceae</taxon>
        <taxon>Histoplasma</taxon>
    </lineage>
</organism>
<name>C6H8X3_AJECH</name>
<protein>
    <submittedName>
        <fullName evidence="2">Uncharacterized protein</fullName>
    </submittedName>
</protein>
<feature type="region of interest" description="Disordered" evidence="1">
    <location>
        <begin position="51"/>
        <end position="75"/>
    </location>
</feature>
<dbReference type="Proteomes" id="UP000002624">
    <property type="component" value="Unassembled WGS sequence"/>
</dbReference>
<reference evidence="3" key="1">
    <citation type="submission" date="2009-05" db="EMBL/GenBank/DDBJ databases">
        <title>The genome sequence of Ajellomyces capsulatus strain H143.</title>
        <authorList>
            <person name="Champion M."/>
            <person name="Cuomo C.A."/>
            <person name="Ma L.-J."/>
            <person name="Henn M.R."/>
            <person name="Sil A."/>
            <person name="Goldman B."/>
            <person name="Young S.K."/>
            <person name="Kodira C.D."/>
            <person name="Zeng Q."/>
            <person name="Koehrsen M."/>
            <person name="Alvarado L."/>
            <person name="Berlin A.M."/>
            <person name="Borenstein D."/>
            <person name="Chen Z."/>
            <person name="Engels R."/>
            <person name="Freedman E."/>
            <person name="Gellesch M."/>
            <person name="Goldberg J."/>
            <person name="Griggs A."/>
            <person name="Gujja S."/>
            <person name="Heiman D.I."/>
            <person name="Hepburn T.A."/>
            <person name="Howarth C."/>
            <person name="Jen D."/>
            <person name="Larson L."/>
            <person name="Lewis B."/>
            <person name="Mehta T."/>
            <person name="Park D."/>
            <person name="Pearson M."/>
            <person name="Roberts A."/>
            <person name="Saif S."/>
            <person name="Shea T.D."/>
            <person name="Shenoy N."/>
            <person name="Sisk P."/>
            <person name="Stolte C."/>
            <person name="Sykes S."/>
            <person name="Walk T."/>
            <person name="White J."/>
            <person name="Yandava C."/>
            <person name="Klein B."/>
            <person name="McEwen J.G."/>
            <person name="Puccia R."/>
            <person name="Goldman G.H."/>
            <person name="Felipe M.S."/>
            <person name="Nino-Vega G."/>
            <person name="San-Blas G."/>
            <person name="Taylor J.W."/>
            <person name="Mendoza L."/>
            <person name="Galagan J.E."/>
            <person name="Nusbaum C."/>
            <person name="Birren B.W."/>
        </authorList>
    </citation>
    <scope>NUCLEOTIDE SEQUENCE [LARGE SCALE GENOMIC DNA]</scope>
    <source>
        <strain evidence="3">H143</strain>
    </source>
</reference>
<evidence type="ECO:0000313" key="3">
    <source>
        <dbReference type="Proteomes" id="UP000002624"/>
    </source>
</evidence>
<accession>C6H8X3</accession>